<proteinExistence type="predicted"/>
<dbReference type="InterPro" id="IPR016181">
    <property type="entry name" value="Acyl_CoA_acyltransferase"/>
</dbReference>
<protein>
    <recommendedName>
        <fullName evidence="1">N-acetyltransferase domain-containing protein</fullName>
    </recommendedName>
</protein>
<feature type="domain" description="N-acetyltransferase" evidence="1">
    <location>
        <begin position="5"/>
        <end position="166"/>
    </location>
</feature>
<dbReference type="GO" id="GO:0016747">
    <property type="term" value="F:acyltransferase activity, transferring groups other than amino-acyl groups"/>
    <property type="evidence" value="ECO:0007669"/>
    <property type="project" value="InterPro"/>
</dbReference>
<dbReference type="PROSITE" id="PS51186">
    <property type="entry name" value="GNAT"/>
    <property type="match status" value="1"/>
</dbReference>
<comment type="caution">
    <text evidence="2">The sequence shown here is derived from an EMBL/GenBank/DDBJ whole genome shotgun (WGS) entry which is preliminary data.</text>
</comment>
<dbReference type="PANTHER" id="PTHR43072">
    <property type="entry name" value="N-ACETYLTRANSFERASE"/>
    <property type="match status" value="1"/>
</dbReference>
<organism evidence="2 3">
    <name type="scientific">Devosia geojensis</name>
    <dbReference type="NCBI Taxonomy" id="443610"/>
    <lineage>
        <taxon>Bacteria</taxon>
        <taxon>Pseudomonadati</taxon>
        <taxon>Pseudomonadota</taxon>
        <taxon>Alphaproteobacteria</taxon>
        <taxon>Hyphomicrobiales</taxon>
        <taxon>Devosiaceae</taxon>
        <taxon>Devosia</taxon>
    </lineage>
</organism>
<evidence type="ECO:0000259" key="1">
    <source>
        <dbReference type="PROSITE" id="PS51186"/>
    </source>
</evidence>
<sequence length="166" mass="18379">MTADLVLRPFTWGDVPAITAIYRHYVENSAATFDITAPGERAMADKFGAMIEAGHPVIVAEREGKVAGYAYASVYRPRPAYRFTCEDSIYLDPQARGRGYGAVLLAKLIGEAQAFGFKQMIAVITASGEGSIALHAKFGFRHVGRHEKLGYKFDAWHDIVHMQREL</sequence>
<dbReference type="PANTHER" id="PTHR43072:SF8">
    <property type="entry name" value="ACYLTRANSFERASE FABY-RELATED"/>
    <property type="match status" value="1"/>
</dbReference>
<dbReference type="PATRIC" id="fig|443610.3.peg.1466"/>
<reference evidence="2 3" key="1">
    <citation type="submission" date="2015-03" db="EMBL/GenBank/DDBJ databases">
        <authorList>
            <person name="Hassan Y.I."/>
            <person name="Lepp D."/>
            <person name="Li X.-Z."/>
            <person name="Zhou T."/>
        </authorList>
    </citation>
    <scope>NUCLEOTIDE SEQUENCE [LARGE SCALE GENOMIC DNA]</scope>
    <source>
        <strain evidence="2 3">BD-c194</strain>
    </source>
</reference>
<dbReference type="AlphaFoldDB" id="A0A0F5FPP9"/>
<gene>
    <name evidence="2" type="ORF">VE25_15925</name>
</gene>
<evidence type="ECO:0000313" key="2">
    <source>
        <dbReference type="EMBL" id="KKB10826.1"/>
    </source>
</evidence>
<name>A0A0F5FPP9_9HYPH</name>
<dbReference type="CDD" id="cd04301">
    <property type="entry name" value="NAT_SF"/>
    <property type="match status" value="1"/>
</dbReference>
<dbReference type="OrthoDB" id="5459937at2"/>
<dbReference type="STRING" id="443610.VE25_15925"/>
<dbReference type="RefSeq" id="WP_046109640.1">
    <property type="nucleotide sequence ID" value="NZ_JZEX01000131.1"/>
</dbReference>
<dbReference type="SUPFAM" id="SSF55729">
    <property type="entry name" value="Acyl-CoA N-acyltransferases (Nat)"/>
    <property type="match status" value="1"/>
</dbReference>
<dbReference type="Proteomes" id="UP000033632">
    <property type="component" value="Unassembled WGS sequence"/>
</dbReference>
<accession>A0A0F5FPP9</accession>
<dbReference type="EMBL" id="JZEX01000131">
    <property type="protein sequence ID" value="KKB10826.1"/>
    <property type="molecule type" value="Genomic_DNA"/>
</dbReference>
<dbReference type="InterPro" id="IPR000182">
    <property type="entry name" value="GNAT_dom"/>
</dbReference>
<keyword evidence="3" id="KW-1185">Reference proteome</keyword>
<dbReference type="Gene3D" id="3.40.630.30">
    <property type="match status" value="1"/>
</dbReference>
<evidence type="ECO:0000313" key="3">
    <source>
        <dbReference type="Proteomes" id="UP000033632"/>
    </source>
</evidence>
<dbReference type="Pfam" id="PF00583">
    <property type="entry name" value="Acetyltransf_1"/>
    <property type="match status" value="1"/>
</dbReference>